<comment type="caution">
    <text evidence="1">The sequence shown here is derived from an EMBL/GenBank/DDBJ whole genome shotgun (WGS) entry which is preliminary data.</text>
</comment>
<name>A0ABR6MN78_9DEIO</name>
<dbReference type="Proteomes" id="UP000536909">
    <property type="component" value="Unassembled WGS sequence"/>
</dbReference>
<organism evidence="1 2">
    <name type="scientific">Deinococcus metallilatus</name>
    <dbReference type="NCBI Taxonomy" id="1211322"/>
    <lineage>
        <taxon>Bacteria</taxon>
        <taxon>Thermotogati</taxon>
        <taxon>Deinococcota</taxon>
        <taxon>Deinococci</taxon>
        <taxon>Deinococcales</taxon>
        <taxon>Deinococcaceae</taxon>
        <taxon>Deinococcus</taxon>
    </lineage>
</organism>
<sequence>MNCVGGDLHLAEANLIPALREKPYLEKTEGVCP</sequence>
<gene>
    <name evidence="1" type="ORF">HNQ10_000206</name>
</gene>
<dbReference type="EMBL" id="JACHFV010000001">
    <property type="protein sequence ID" value="MBB5293393.1"/>
    <property type="molecule type" value="Genomic_DNA"/>
</dbReference>
<reference evidence="1 2" key="1">
    <citation type="submission" date="2020-08" db="EMBL/GenBank/DDBJ databases">
        <title>Genomic Encyclopedia of Type Strains, Phase IV (KMG-IV): sequencing the most valuable type-strain genomes for metagenomic binning, comparative biology and taxonomic classification.</title>
        <authorList>
            <person name="Goeker M."/>
        </authorList>
    </citation>
    <scope>NUCLEOTIDE SEQUENCE [LARGE SCALE GENOMIC DNA]</scope>
    <source>
        <strain evidence="1 2">DSM 105434</strain>
    </source>
</reference>
<protein>
    <submittedName>
        <fullName evidence="1">Uncharacterized protein</fullName>
    </submittedName>
</protein>
<evidence type="ECO:0000313" key="2">
    <source>
        <dbReference type="Proteomes" id="UP000536909"/>
    </source>
</evidence>
<evidence type="ECO:0000313" key="1">
    <source>
        <dbReference type="EMBL" id="MBB5293393.1"/>
    </source>
</evidence>
<accession>A0ABR6MN78</accession>
<proteinExistence type="predicted"/>
<keyword evidence="2" id="KW-1185">Reference proteome</keyword>